<evidence type="ECO:0008006" key="6">
    <source>
        <dbReference type="Google" id="ProtNLM"/>
    </source>
</evidence>
<feature type="domain" description="DNA2/NAM7 helicase helicase" evidence="1">
    <location>
        <begin position="478"/>
        <end position="557"/>
    </location>
</feature>
<feature type="domain" description="DNA2/NAM7 helicase helicase" evidence="1">
    <location>
        <begin position="422"/>
        <end position="464"/>
    </location>
</feature>
<dbReference type="Pfam" id="PF25396">
    <property type="entry name" value="ZNFX1"/>
    <property type="match status" value="1"/>
</dbReference>
<keyword evidence="5" id="KW-1185">Reference proteome</keyword>
<dbReference type="InterPro" id="IPR027417">
    <property type="entry name" value="P-loop_NTPase"/>
</dbReference>
<feature type="domain" description="DNA2/NAM7 helicase-like C-terminal" evidence="2">
    <location>
        <begin position="567"/>
        <end position="709"/>
    </location>
</feature>
<dbReference type="Gene3D" id="3.40.50.300">
    <property type="entry name" value="P-loop containing nucleotide triphosphate hydrolases"/>
    <property type="match status" value="2"/>
</dbReference>
<dbReference type="InterPro" id="IPR047187">
    <property type="entry name" value="SF1_C_Upf1"/>
</dbReference>
<dbReference type="GO" id="GO:0004386">
    <property type="term" value="F:helicase activity"/>
    <property type="evidence" value="ECO:0007669"/>
    <property type="project" value="InterPro"/>
</dbReference>
<protein>
    <recommendedName>
        <fullName evidence="6">DNA2/NAM7 helicase-like C-terminal domain-containing protein</fullName>
    </recommendedName>
</protein>
<feature type="domain" description="ZNFX1" evidence="3">
    <location>
        <begin position="238"/>
        <end position="305"/>
    </location>
</feature>
<reference evidence="4 5" key="1">
    <citation type="journal article" date="2018" name="Sci. Rep.">
        <title>Comparative analysis of the Pocillopora damicornis genome highlights role of immune system in coral evolution.</title>
        <authorList>
            <person name="Cunning R."/>
            <person name="Bay R.A."/>
            <person name="Gillette P."/>
            <person name="Baker A.C."/>
            <person name="Traylor-Knowles N."/>
        </authorList>
    </citation>
    <scope>NUCLEOTIDE SEQUENCE [LARGE SCALE GENOMIC DNA]</scope>
    <source>
        <strain evidence="4">RSMAS</strain>
        <tissue evidence="4">Whole animal</tissue>
    </source>
</reference>
<accession>A0A3M6TC09</accession>
<evidence type="ECO:0000313" key="4">
    <source>
        <dbReference type="EMBL" id="RMX38900.1"/>
    </source>
</evidence>
<dbReference type="Proteomes" id="UP000275408">
    <property type="component" value="Unassembled WGS sequence"/>
</dbReference>
<sequence length="722" mass="81966">MTTCHAFWEYILQHPWEDYSNATKKNFAHNVLLIIDKLCSCTQRGMLPTVQGIVQEFSKSAFFKLVLPEIVENLAKENCISGSFKVVQNVLEHVLNVSPSSGRRVLPMAKVLAESLVNSSCGKSAVDFLEKLSLMVAIAVPGVHADLEAFSWRDLPLLLLSEEIHKDSTKTRTTDLPVIKKEGKYHSEKEYLNTYFRLLREECFHKLKNGVSHFLSKGKCDSKEAMMYRITLKGLHTHKRENSPTTMSIGLQFTVNSEERIDWGSASWLVYGNLLCISCDGSFEQPVWAVVEKVDHEQRVIWVALCGDKTNNISEAEFVIKLQGITDDGKEAHMAESQTFYLSFGPAMDILQHKDSVPFKDFLVHPEANHMCQAEYVRKVKAPPDWGIIFESPPKSHDQDESSVYSLVEDFERMKLSNIKAKLDDTQLDAIDLALKNKVALIQGPPGTGKSFVGVSLVHLLLSMDVPKTFGPIFKHHQYTALRNKHEIDVMRQCEIIGMTVTGAAMRANLLEEIKPSVMIVEEAAEILEGQLVAAIPPSVQHLIMIGDHQQLKPVVQNPRLRKTNNLDVSMFERLVNCKIPSKQLEYQCRMRDDIVDLLRALKIYKELKTKTELIRNNHLPHCVEKSMYFCRHTSEEKPSKDSHSKRNVHEARMITEAAKTFCQQGVRPSRITVLCAYRGQVTEIKDLFQSTNVEKMGEIEVTTIDAFQVWKLPLMSFINVK</sequence>
<dbReference type="PANTHER" id="PTHR10887:SF341">
    <property type="entry name" value="NFX1-TYPE ZINC FINGER-CONTAINING PROTEIN 1"/>
    <property type="match status" value="1"/>
</dbReference>
<dbReference type="InterPro" id="IPR045055">
    <property type="entry name" value="DNA2/NAM7-like"/>
</dbReference>
<evidence type="ECO:0000259" key="1">
    <source>
        <dbReference type="Pfam" id="PF13086"/>
    </source>
</evidence>
<dbReference type="SUPFAM" id="SSF52540">
    <property type="entry name" value="P-loop containing nucleoside triphosphate hydrolases"/>
    <property type="match status" value="1"/>
</dbReference>
<dbReference type="InterPro" id="IPR041677">
    <property type="entry name" value="DNA2/NAM7_AAA_11"/>
</dbReference>
<proteinExistence type="predicted"/>
<dbReference type="Pfam" id="PF13086">
    <property type="entry name" value="AAA_11"/>
    <property type="match status" value="2"/>
</dbReference>
<dbReference type="CDD" id="cd17936">
    <property type="entry name" value="EEXXEc_NFX1"/>
    <property type="match status" value="1"/>
</dbReference>
<organism evidence="4 5">
    <name type="scientific">Pocillopora damicornis</name>
    <name type="common">Cauliflower coral</name>
    <name type="synonym">Millepora damicornis</name>
    <dbReference type="NCBI Taxonomy" id="46731"/>
    <lineage>
        <taxon>Eukaryota</taxon>
        <taxon>Metazoa</taxon>
        <taxon>Cnidaria</taxon>
        <taxon>Anthozoa</taxon>
        <taxon>Hexacorallia</taxon>
        <taxon>Scleractinia</taxon>
        <taxon>Astrocoeniina</taxon>
        <taxon>Pocilloporidae</taxon>
        <taxon>Pocillopora</taxon>
    </lineage>
</organism>
<dbReference type="Pfam" id="PF13087">
    <property type="entry name" value="AAA_12"/>
    <property type="match status" value="1"/>
</dbReference>
<dbReference type="CDD" id="cd18808">
    <property type="entry name" value="SF1_C_Upf1"/>
    <property type="match status" value="1"/>
</dbReference>
<comment type="caution">
    <text evidence="4">The sequence shown here is derived from an EMBL/GenBank/DDBJ whole genome shotgun (WGS) entry which is preliminary data.</text>
</comment>
<dbReference type="PANTHER" id="PTHR10887">
    <property type="entry name" value="DNA2/NAM7 HELICASE FAMILY"/>
    <property type="match status" value="1"/>
</dbReference>
<gene>
    <name evidence="4" type="ORF">pdam_00025221</name>
</gene>
<dbReference type="GO" id="GO:0031048">
    <property type="term" value="P:regulatory ncRNA-mediated heterochromatin formation"/>
    <property type="evidence" value="ECO:0007669"/>
    <property type="project" value="TreeGrafter"/>
</dbReference>
<dbReference type="OrthoDB" id="5988080at2759"/>
<evidence type="ECO:0000313" key="5">
    <source>
        <dbReference type="Proteomes" id="UP000275408"/>
    </source>
</evidence>
<name>A0A3M6TC09_POCDA</name>
<dbReference type="EMBL" id="RCHS01003919">
    <property type="protein sequence ID" value="RMX38900.1"/>
    <property type="molecule type" value="Genomic_DNA"/>
</dbReference>
<dbReference type="AlphaFoldDB" id="A0A3M6TC09"/>
<evidence type="ECO:0000259" key="2">
    <source>
        <dbReference type="Pfam" id="PF13087"/>
    </source>
</evidence>
<dbReference type="InterPro" id="IPR057373">
    <property type="entry name" value="ZNFX1"/>
</dbReference>
<dbReference type="GO" id="GO:0031380">
    <property type="term" value="C:nuclear RNA-directed RNA polymerase complex"/>
    <property type="evidence" value="ECO:0007669"/>
    <property type="project" value="TreeGrafter"/>
</dbReference>
<dbReference type="InterPro" id="IPR041679">
    <property type="entry name" value="DNA2/NAM7-like_C"/>
</dbReference>
<evidence type="ECO:0000259" key="3">
    <source>
        <dbReference type="Pfam" id="PF25396"/>
    </source>
</evidence>